<dbReference type="Proteomes" id="UP000193944">
    <property type="component" value="Unassembled WGS sequence"/>
</dbReference>
<evidence type="ECO:0000313" key="1">
    <source>
        <dbReference type="EMBL" id="ORX82479.1"/>
    </source>
</evidence>
<keyword evidence="2" id="KW-1185">Reference proteome</keyword>
<comment type="caution">
    <text evidence="1">The sequence shown here is derived from an EMBL/GenBank/DDBJ whole genome shotgun (WGS) entry which is preliminary data.</text>
</comment>
<name>A0A1Y1X9T0_9FUNG</name>
<accession>A0A1Y1X9T0</accession>
<evidence type="ECO:0000313" key="2">
    <source>
        <dbReference type="Proteomes" id="UP000193944"/>
    </source>
</evidence>
<sequence>MTFKYLSYHWNRLSASKNGNFPITLKTDTERIYLENKELIIKSDKYYDNESVTVQHKNNKLNIDKMNEIYKIIEENKNSYTLENREVNGKLNELSNFIFTKKKRNSKNVEFIFKNDIRPNIQPFNFTSFSNTLSLISLGFKVYYGNAYGSNYNYSSNAGEDIDIYFLGKGL</sequence>
<dbReference type="EMBL" id="MCFG01000094">
    <property type="protein sequence ID" value="ORX82479.1"/>
    <property type="molecule type" value="Genomic_DNA"/>
</dbReference>
<organism evidence="1 2">
    <name type="scientific">Anaeromyces robustus</name>
    <dbReference type="NCBI Taxonomy" id="1754192"/>
    <lineage>
        <taxon>Eukaryota</taxon>
        <taxon>Fungi</taxon>
        <taxon>Fungi incertae sedis</taxon>
        <taxon>Chytridiomycota</taxon>
        <taxon>Chytridiomycota incertae sedis</taxon>
        <taxon>Neocallimastigomycetes</taxon>
        <taxon>Neocallimastigales</taxon>
        <taxon>Neocallimastigaceae</taxon>
        <taxon>Anaeromyces</taxon>
    </lineage>
</organism>
<gene>
    <name evidence="1" type="ORF">BCR32DRAFT_278868</name>
</gene>
<dbReference type="AlphaFoldDB" id="A0A1Y1X9T0"/>
<reference evidence="1 2" key="2">
    <citation type="submission" date="2016-08" db="EMBL/GenBank/DDBJ databases">
        <title>Pervasive Adenine N6-methylation of Active Genes in Fungi.</title>
        <authorList>
            <consortium name="DOE Joint Genome Institute"/>
            <person name="Mondo S.J."/>
            <person name="Dannebaum R.O."/>
            <person name="Kuo R.C."/>
            <person name="Labutti K."/>
            <person name="Haridas S."/>
            <person name="Kuo A."/>
            <person name="Salamov A."/>
            <person name="Ahrendt S.R."/>
            <person name="Lipzen A."/>
            <person name="Sullivan W."/>
            <person name="Andreopoulos W.B."/>
            <person name="Clum A."/>
            <person name="Lindquist E."/>
            <person name="Daum C."/>
            <person name="Ramamoorthy G.K."/>
            <person name="Gryganskyi A."/>
            <person name="Culley D."/>
            <person name="Magnuson J.K."/>
            <person name="James T.Y."/>
            <person name="O'Malley M.A."/>
            <person name="Stajich J.E."/>
            <person name="Spatafora J.W."/>
            <person name="Visel A."/>
            <person name="Grigoriev I.V."/>
        </authorList>
    </citation>
    <scope>NUCLEOTIDE SEQUENCE [LARGE SCALE GENOMIC DNA]</scope>
    <source>
        <strain evidence="1 2">S4</strain>
    </source>
</reference>
<reference evidence="1 2" key="1">
    <citation type="submission" date="2016-08" db="EMBL/GenBank/DDBJ databases">
        <title>A Parts List for Fungal Cellulosomes Revealed by Comparative Genomics.</title>
        <authorList>
            <consortium name="DOE Joint Genome Institute"/>
            <person name="Haitjema C.H."/>
            <person name="Gilmore S.P."/>
            <person name="Henske J.K."/>
            <person name="Solomon K.V."/>
            <person name="De Groot R."/>
            <person name="Kuo A."/>
            <person name="Mondo S.J."/>
            <person name="Salamov A.A."/>
            <person name="Labutti K."/>
            <person name="Zhao Z."/>
            <person name="Chiniquy J."/>
            <person name="Barry K."/>
            <person name="Brewer H.M."/>
            <person name="Purvine S.O."/>
            <person name="Wright A.T."/>
            <person name="Boxma B."/>
            <person name="Van Alen T."/>
            <person name="Hackstein J.H."/>
            <person name="Baker S.E."/>
            <person name="Grigoriev I.V."/>
            <person name="O'Malley M.A."/>
        </authorList>
    </citation>
    <scope>NUCLEOTIDE SEQUENCE [LARGE SCALE GENOMIC DNA]</scope>
    <source>
        <strain evidence="1 2">S4</strain>
    </source>
</reference>
<protein>
    <submittedName>
        <fullName evidence="1">Uncharacterized protein</fullName>
    </submittedName>
</protein>
<proteinExistence type="predicted"/>